<feature type="transmembrane region" description="Helical" evidence="5">
    <location>
        <begin position="354"/>
        <end position="379"/>
    </location>
</feature>
<feature type="transmembrane region" description="Helical" evidence="5">
    <location>
        <begin position="82"/>
        <end position="100"/>
    </location>
</feature>
<dbReference type="InterPro" id="IPR005828">
    <property type="entry name" value="MFS_sugar_transport-like"/>
</dbReference>
<evidence type="ECO:0000313" key="8">
    <source>
        <dbReference type="RefSeq" id="XP_026754660.2"/>
    </source>
</evidence>
<evidence type="ECO:0000259" key="6">
    <source>
        <dbReference type="PROSITE" id="PS50850"/>
    </source>
</evidence>
<evidence type="ECO:0000313" key="7">
    <source>
        <dbReference type="Proteomes" id="UP001652740"/>
    </source>
</evidence>
<feature type="transmembrane region" description="Helical" evidence="5">
    <location>
        <begin position="52"/>
        <end position="70"/>
    </location>
</feature>
<dbReference type="InParanoid" id="A0A6J1WJA0"/>
<name>A0A6J1WJA0_GALME</name>
<dbReference type="KEGG" id="gmw:113514761"/>
<sequence>MGNKYLIRQCFVAFGFVFYAFCEGMIATFPSVLNPALLSSNTTDIKATPDEASWLASCNSITGLIGYFTLSPIMQKFGRRKTHFGINITIVVGWLTILFANSVTMLFIARLIQGLTLGGVLINCIIASEYCDPKRRGYIVAMKKVAMSVGILTCHTLALYWTWRQISLFAVFPPVIVMINTWYWPESPSYLALKEKIEECQYAFYWLHGKSTEKENELEILIAAQAGRTLKNKRNKCSAVLKLFYVFRDKGFVKSFLLATFLILAVDASGRVYYYTYITEILREIVKDEATAAYCTVVVDLSTTIAQIISVFLIHNLKRRTVLFSTGILSTVLMLAISLTSFLKSLYHFPSYSIWIILFIVMLQSFVSYIGLIPVCYNIVGEIFPLEYKDLAPSVSGISFMTFFFITLKFTPVIIDRTGLHGMYLIYGVCLLLTIFVLYFILPETKDRTLQDIEDDIRGIKRTALEVKPMLEDKLKPCP</sequence>
<feature type="transmembrane region" description="Helical" evidence="5">
    <location>
        <begin position="106"/>
        <end position="126"/>
    </location>
</feature>
<evidence type="ECO:0000256" key="5">
    <source>
        <dbReference type="SAM" id="Phobius"/>
    </source>
</evidence>
<feature type="transmembrane region" description="Helical" evidence="5">
    <location>
        <begin position="391"/>
        <end position="415"/>
    </location>
</feature>
<feature type="transmembrane region" description="Helical" evidence="5">
    <location>
        <begin position="12"/>
        <end position="32"/>
    </location>
</feature>
<feature type="transmembrane region" description="Helical" evidence="5">
    <location>
        <begin position="166"/>
        <end position="184"/>
    </location>
</feature>
<feature type="transmembrane region" description="Helical" evidence="5">
    <location>
        <begin position="291"/>
        <end position="314"/>
    </location>
</feature>
<dbReference type="PANTHER" id="PTHR48021">
    <property type="match status" value="1"/>
</dbReference>
<dbReference type="GO" id="GO:0022857">
    <property type="term" value="F:transmembrane transporter activity"/>
    <property type="evidence" value="ECO:0007669"/>
    <property type="project" value="InterPro"/>
</dbReference>
<evidence type="ECO:0000256" key="3">
    <source>
        <dbReference type="ARBA" id="ARBA00022989"/>
    </source>
</evidence>
<accession>A0A6J1WJA0</accession>
<gene>
    <name evidence="8" type="primary">LOC113514761</name>
</gene>
<evidence type="ECO:0000256" key="4">
    <source>
        <dbReference type="ARBA" id="ARBA00023136"/>
    </source>
</evidence>
<dbReference type="GeneID" id="113514761"/>
<dbReference type="InterPro" id="IPR050549">
    <property type="entry name" value="MFS_Trehalose_Transporter"/>
</dbReference>
<feature type="domain" description="Major facilitator superfamily (MFS) profile" evidence="6">
    <location>
        <begin position="8"/>
        <end position="446"/>
    </location>
</feature>
<keyword evidence="2 5" id="KW-0812">Transmembrane</keyword>
<dbReference type="InterPro" id="IPR020846">
    <property type="entry name" value="MFS_dom"/>
</dbReference>
<organism evidence="7 8">
    <name type="scientific">Galleria mellonella</name>
    <name type="common">Greater wax moth</name>
    <dbReference type="NCBI Taxonomy" id="7137"/>
    <lineage>
        <taxon>Eukaryota</taxon>
        <taxon>Metazoa</taxon>
        <taxon>Ecdysozoa</taxon>
        <taxon>Arthropoda</taxon>
        <taxon>Hexapoda</taxon>
        <taxon>Insecta</taxon>
        <taxon>Pterygota</taxon>
        <taxon>Neoptera</taxon>
        <taxon>Endopterygota</taxon>
        <taxon>Lepidoptera</taxon>
        <taxon>Glossata</taxon>
        <taxon>Ditrysia</taxon>
        <taxon>Pyraloidea</taxon>
        <taxon>Pyralidae</taxon>
        <taxon>Galleriinae</taxon>
        <taxon>Galleria</taxon>
    </lineage>
</organism>
<feature type="transmembrane region" description="Helical" evidence="5">
    <location>
        <begin position="138"/>
        <end position="160"/>
    </location>
</feature>
<keyword evidence="4 5" id="KW-0472">Membrane</keyword>
<dbReference type="Gene3D" id="1.20.1250.20">
    <property type="entry name" value="MFS general substrate transporter like domains"/>
    <property type="match status" value="1"/>
</dbReference>
<dbReference type="PANTHER" id="PTHR48021:SF68">
    <property type="entry name" value="MAJOR FACILITATOR SUPERFAMILY (MFS) PROFILE DOMAIN-CONTAINING PROTEIN"/>
    <property type="match status" value="1"/>
</dbReference>
<dbReference type="AlphaFoldDB" id="A0A6J1WJA0"/>
<reference evidence="8" key="1">
    <citation type="submission" date="2025-08" db="UniProtKB">
        <authorList>
            <consortium name="RefSeq"/>
        </authorList>
    </citation>
    <scope>IDENTIFICATION</scope>
    <source>
        <tissue evidence="8">Whole larvae</tissue>
    </source>
</reference>
<protein>
    <submittedName>
        <fullName evidence="8">Facilitated trehalose transporter Tret1-like isoform X1</fullName>
    </submittedName>
</protein>
<evidence type="ECO:0000256" key="1">
    <source>
        <dbReference type="ARBA" id="ARBA00004141"/>
    </source>
</evidence>
<dbReference type="GO" id="GO:0005886">
    <property type="term" value="C:plasma membrane"/>
    <property type="evidence" value="ECO:0007669"/>
    <property type="project" value="UniProtKB-SubCell"/>
</dbReference>
<comment type="subcellular location">
    <subcellularLocation>
        <location evidence="1">Membrane</location>
        <topology evidence="1">Multi-pass membrane protein</topology>
    </subcellularLocation>
</comment>
<dbReference type="SUPFAM" id="SSF103473">
    <property type="entry name" value="MFS general substrate transporter"/>
    <property type="match status" value="1"/>
</dbReference>
<dbReference type="RefSeq" id="XP_026754660.2">
    <property type="nucleotide sequence ID" value="XM_026898859.3"/>
</dbReference>
<dbReference type="InterPro" id="IPR036259">
    <property type="entry name" value="MFS_trans_sf"/>
</dbReference>
<keyword evidence="7" id="KW-1185">Reference proteome</keyword>
<feature type="transmembrane region" description="Helical" evidence="5">
    <location>
        <begin position="321"/>
        <end position="342"/>
    </location>
</feature>
<evidence type="ECO:0000256" key="2">
    <source>
        <dbReference type="ARBA" id="ARBA00022692"/>
    </source>
</evidence>
<feature type="transmembrane region" description="Helical" evidence="5">
    <location>
        <begin position="421"/>
        <end position="442"/>
    </location>
</feature>
<proteinExistence type="predicted"/>
<dbReference type="Proteomes" id="UP001652740">
    <property type="component" value="Unplaced"/>
</dbReference>
<feature type="transmembrane region" description="Helical" evidence="5">
    <location>
        <begin position="256"/>
        <end position="276"/>
    </location>
</feature>
<keyword evidence="3 5" id="KW-1133">Transmembrane helix</keyword>
<dbReference type="Pfam" id="PF00083">
    <property type="entry name" value="Sugar_tr"/>
    <property type="match status" value="1"/>
</dbReference>
<dbReference type="PROSITE" id="PS50850">
    <property type="entry name" value="MFS"/>
    <property type="match status" value="1"/>
</dbReference>